<dbReference type="eggNOG" id="KOG1215">
    <property type="taxonomic scope" value="Eukaryota"/>
</dbReference>
<dbReference type="InterPro" id="IPR050685">
    <property type="entry name" value="LDLR"/>
</dbReference>
<dbReference type="OrthoDB" id="19606at2759"/>
<evidence type="ECO:0000256" key="6">
    <source>
        <dbReference type="ARBA" id="ARBA00023157"/>
    </source>
</evidence>
<accession>A0A212FPP1</accession>
<keyword evidence="2" id="KW-0812">Transmembrane</keyword>
<evidence type="ECO:0000313" key="8">
    <source>
        <dbReference type="EMBL" id="OWR55675.1"/>
    </source>
</evidence>
<dbReference type="GO" id="GO:0005886">
    <property type="term" value="C:plasma membrane"/>
    <property type="evidence" value="ECO:0007669"/>
    <property type="project" value="TreeGrafter"/>
</dbReference>
<dbReference type="GO" id="GO:0016192">
    <property type="term" value="P:vesicle-mediated transport"/>
    <property type="evidence" value="ECO:0007669"/>
    <property type="project" value="UniProtKB-ARBA"/>
</dbReference>
<comment type="subcellular location">
    <subcellularLocation>
        <location evidence="1">Membrane</location>
        <topology evidence="1">Single-pass membrane protein</topology>
    </subcellularLocation>
</comment>
<dbReference type="CDD" id="cd00112">
    <property type="entry name" value="LDLa"/>
    <property type="match status" value="1"/>
</dbReference>
<dbReference type="KEGG" id="dpl:KGM_201927"/>
<evidence type="ECO:0000256" key="1">
    <source>
        <dbReference type="ARBA" id="ARBA00004167"/>
    </source>
</evidence>
<keyword evidence="4" id="KW-1133">Transmembrane helix</keyword>
<sequence>MFVLVGCQRAAPKYCAIMWWYIFFCVVFTKTIEVLGTNATGSIQVGNVCSQKQFQCANGKCIPIAWVCEGDDDCGDKSDENIEECKKGKVE</sequence>
<dbReference type="Pfam" id="PF00057">
    <property type="entry name" value="Ldl_recept_a"/>
    <property type="match status" value="1"/>
</dbReference>
<keyword evidence="5" id="KW-0472">Membrane</keyword>
<dbReference type="InterPro" id="IPR036055">
    <property type="entry name" value="LDL_receptor-like_sf"/>
</dbReference>
<dbReference type="InterPro" id="IPR002172">
    <property type="entry name" value="LDrepeatLR_classA_rpt"/>
</dbReference>
<keyword evidence="6 7" id="KW-1015">Disulfide bond</keyword>
<dbReference type="SMART" id="SM00192">
    <property type="entry name" value="LDLa"/>
    <property type="match status" value="1"/>
</dbReference>
<dbReference type="PANTHER" id="PTHR24270">
    <property type="entry name" value="LOW-DENSITY LIPOPROTEIN RECEPTOR-RELATED"/>
    <property type="match status" value="1"/>
</dbReference>
<evidence type="ECO:0000256" key="7">
    <source>
        <dbReference type="PROSITE-ProRule" id="PRU00124"/>
    </source>
</evidence>
<comment type="caution">
    <text evidence="8">The sequence shown here is derived from an EMBL/GenBank/DDBJ whole genome shotgun (WGS) entry which is preliminary data.</text>
</comment>
<dbReference type="FunFam" id="4.10.400.10:FF:000011">
    <property type="entry name" value="Low-density lipoprotein receptor-related protein 1"/>
    <property type="match status" value="1"/>
</dbReference>
<keyword evidence="8" id="KW-0675">Receptor</keyword>
<evidence type="ECO:0000256" key="5">
    <source>
        <dbReference type="ARBA" id="ARBA00023136"/>
    </source>
</evidence>
<dbReference type="STRING" id="278856.A0A212FPP1"/>
<evidence type="ECO:0000256" key="4">
    <source>
        <dbReference type="ARBA" id="ARBA00022989"/>
    </source>
</evidence>
<feature type="disulfide bond" evidence="7">
    <location>
        <begin position="56"/>
        <end position="74"/>
    </location>
</feature>
<proteinExistence type="predicted"/>
<dbReference type="Gene3D" id="4.10.400.10">
    <property type="entry name" value="Low-density Lipoprotein Receptor"/>
    <property type="match status" value="1"/>
</dbReference>
<dbReference type="Proteomes" id="UP000007151">
    <property type="component" value="Unassembled WGS sequence"/>
</dbReference>
<evidence type="ECO:0000256" key="2">
    <source>
        <dbReference type="ARBA" id="ARBA00022692"/>
    </source>
</evidence>
<organism evidence="8 9">
    <name type="scientific">Danaus plexippus plexippus</name>
    <dbReference type="NCBI Taxonomy" id="278856"/>
    <lineage>
        <taxon>Eukaryota</taxon>
        <taxon>Metazoa</taxon>
        <taxon>Ecdysozoa</taxon>
        <taxon>Arthropoda</taxon>
        <taxon>Hexapoda</taxon>
        <taxon>Insecta</taxon>
        <taxon>Pterygota</taxon>
        <taxon>Neoptera</taxon>
        <taxon>Endopterygota</taxon>
        <taxon>Lepidoptera</taxon>
        <taxon>Glossata</taxon>
        <taxon>Ditrysia</taxon>
        <taxon>Papilionoidea</taxon>
        <taxon>Nymphalidae</taxon>
        <taxon>Danainae</taxon>
        <taxon>Danaini</taxon>
        <taxon>Danaina</taxon>
        <taxon>Danaus</taxon>
        <taxon>Danaus</taxon>
    </lineage>
</organism>
<dbReference type="SUPFAM" id="SSF57424">
    <property type="entry name" value="LDL receptor-like module"/>
    <property type="match status" value="1"/>
</dbReference>
<name>A0A212FPP1_DANPL</name>
<dbReference type="EMBL" id="AGBW02001914">
    <property type="protein sequence ID" value="OWR55675.1"/>
    <property type="molecule type" value="Genomic_DNA"/>
</dbReference>
<reference evidence="8 9" key="1">
    <citation type="journal article" date="2011" name="Cell">
        <title>The monarch butterfly genome yields insights into long-distance migration.</title>
        <authorList>
            <person name="Zhan S."/>
            <person name="Merlin C."/>
            <person name="Boore J.L."/>
            <person name="Reppert S.M."/>
        </authorList>
    </citation>
    <scope>NUCLEOTIDE SEQUENCE [LARGE SCALE GENOMIC DNA]</scope>
    <source>
        <strain evidence="8">F-2</strain>
    </source>
</reference>
<keyword evidence="9" id="KW-1185">Reference proteome</keyword>
<keyword evidence="3" id="KW-0677">Repeat</keyword>
<dbReference type="PROSITE" id="PS50068">
    <property type="entry name" value="LDLRA_2"/>
    <property type="match status" value="1"/>
</dbReference>
<feature type="disulfide bond" evidence="7">
    <location>
        <begin position="49"/>
        <end position="61"/>
    </location>
</feature>
<protein>
    <submittedName>
        <fullName evidence="8">Lipophorin receptor</fullName>
    </submittedName>
</protein>
<dbReference type="AlphaFoldDB" id="A0A212FPP1"/>
<comment type="caution">
    <text evidence="7">Lacks conserved residue(s) required for the propagation of feature annotation.</text>
</comment>
<gene>
    <name evidence="8" type="ORF">KGM_201927</name>
</gene>
<evidence type="ECO:0000256" key="3">
    <source>
        <dbReference type="ARBA" id="ARBA00022737"/>
    </source>
</evidence>
<evidence type="ECO:0000313" key="9">
    <source>
        <dbReference type="Proteomes" id="UP000007151"/>
    </source>
</evidence>